<dbReference type="OrthoDB" id="9831205at2"/>
<reference evidence="2 3" key="1">
    <citation type="submission" date="2018-06" db="EMBL/GenBank/DDBJ databases">
        <title>Complete genome of Desulfovibrio marinus P48SEP.</title>
        <authorList>
            <person name="Crispim J.S."/>
            <person name="Vidigal P.M.P."/>
            <person name="Silva L.C.F."/>
            <person name="Araujo L.C."/>
            <person name="Laguardia C.N."/>
            <person name="Dias R.S."/>
            <person name="Sousa M.P."/>
            <person name="Paula S.O."/>
            <person name="Silva C."/>
        </authorList>
    </citation>
    <scope>NUCLEOTIDE SEQUENCE [LARGE SCALE GENOMIC DNA]</scope>
    <source>
        <strain evidence="2 3">P48SEP</strain>
    </source>
</reference>
<proteinExistence type="predicted"/>
<comment type="caution">
    <text evidence="2">The sequence shown here is derived from an EMBL/GenBank/DDBJ whole genome shotgun (WGS) entry which is preliminary data.</text>
</comment>
<dbReference type="AlphaFoldDB" id="A0A6P1ZDY3"/>
<evidence type="ECO:0000256" key="1">
    <source>
        <dbReference type="SAM" id="SignalP"/>
    </source>
</evidence>
<evidence type="ECO:0000313" key="2">
    <source>
        <dbReference type="EMBL" id="TVM32763.1"/>
    </source>
</evidence>
<name>A0A6P1ZDY3_9BACT</name>
<dbReference type="Proteomes" id="UP000434052">
    <property type="component" value="Unassembled WGS sequence"/>
</dbReference>
<dbReference type="PROSITE" id="PS51257">
    <property type="entry name" value="PROKAR_LIPOPROTEIN"/>
    <property type="match status" value="1"/>
</dbReference>
<feature type="signal peptide" evidence="1">
    <location>
        <begin position="1"/>
        <end position="23"/>
    </location>
</feature>
<dbReference type="EMBL" id="QMIF01000009">
    <property type="protein sequence ID" value="TVM32763.1"/>
    <property type="molecule type" value="Genomic_DNA"/>
</dbReference>
<protein>
    <recommendedName>
        <fullName evidence="4">Copper chaperone NosL</fullName>
    </recommendedName>
</protein>
<evidence type="ECO:0008006" key="4">
    <source>
        <dbReference type="Google" id="ProtNLM"/>
    </source>
</evidence>
<sequence length="203" mass="22652">MRNPLPYLIVLVMLAAGCVQSDAPIFEESEAQRGRIVTPGVYLCESCEDAVAVGWDESAMFHVFDGEHVLSKEINGRRLVQIKSGNDYMLFWTAVEEGRRFIMFDLSGDVDPAAQKQYGVDVEHDEEHDFHTLHGESAAIRRFMLEYAPEHMQEAGVYSLVIAADITQKTLEACEDACNEQHGESDYSEMVRGCVARCAAAVQ</sequence>
<feature type="chain" id="PRO_5026943529" description="Copper chaperone NosL" evidence="1">
    <location>
        <begin position="24"/>
        <end position="203"/>
    </location>
</feature>
<gene>
    <name evidence="2" type="ORF">DQK91_13710</name>
</gene>
<organism evidence="2 3">
    <name type="scientific">Oceanidesulfovibrio marinus</name>
    <dbReference type="NCBI Taxonomy" id="370038"/>
    <lineage>
        <taxon>Bacteria</taxon>
        <taxon>Pseudomonadati</taxon>
        <taxon>Thermodesulfobacteriota</taxon>
        <taxon>Desulfovibrionia</taxon>
        <taxon>Desulfovibrionales</taxon>
        <taxon>Desulfovibrionaceae</taxon>
        <taxon>Oceanidesulfovibrio</taxon>
    </lineage>
</organism>
<evidence type="ECO:0000313" key="3">
    <source>
        <dbReference type="Proteomes" id="UP000434052"/>
    </source>
</evidence>
<accession>A0A6P1ZDY3</accession>
<dbReference type="RefSeq" id="WP_144305945.1">
    <property type="nucleotide sequence ID" value="NZ_QMIF01000009.1"/>
</dbReference>
<keyword evidence="1" id="KW-0732">Signal</keyword>